<keyword evidence="2 4" id="KW-0479">Metal-binding</keyword>
<dbReference type="HOGENOM" id="CLU_127672_1_0_6"/>
<reference evidence="6 7" key="1">
    <citation type="submission" date="2006-02" db="EMBL/GenBank/DDBJ databases">
        <authorList>
            <person name="Pinhassi J."/>
            <person name="Pedros-Alio C."/>
            <person name="Ferriera S."/>
            <person name="Johnson J."/>
            <person name="Kravitz S."/>
            <person name="Halpern A."/>
            <person name="Remington K."/>
            <person name="Beeson K."/>
            <person name="Tran B."/>
            <person name="Rogers Y.-H."/>
            <person name="Friedman R."/>
            <person name="Venter J.C."/>
        </authorList>
    </citation>
    <scope>NUCLEOTIDE SEQUENCE [LARGE SCALE GENOMIC DNA]</scope>
    <source>
        <strain evidence="6 7">MED297</strain>
    </source>
</reference>
<dbReference type="GO" id="GO:0009055">
    <property type="term" value="F:electron transfer activity"/>
    <property type="evidence" value="ECO:0007669"/>
    <property type="project" value="InterPro"/>
</dbReference>
<dbReference type="GO" id="GO:0020037">
    <property type="term" value="F:heme binding"/>
    <property type="evidence" value="ECO:0007669"/>
    <property type="project" value="InterPro"/>
</dbReference>
<dbReference type="OrthoDB" id="9811281at2"/>
<dbReference type="RefSeq" id="WP_008045588.1">
    <property type="nucleotide sequence ID" value="NZ_CH724152.1"/>
</dbReference>
<keyword evidence="3 4" id="KW-0408">Iron</keyword>
<feature type="domain" description="Cytochrome c" evidence="5">
    <location>
        <begin position="50"/>
        <end position="143"/>
    </location>
</feature>
<dbReference type="PROSITE" id="PS51257">
    <property type="entry name" value="PROKAR_LIPOPROTEIN"/>
    <property type="match status" value="1"/>
</dbReference>
<dbReference type="Gene3D" id="1.10.760.10">
    <property type="entry name" value="Cytochrome c-like domain"/>
    <property type="match status" value="1"/>
</dbReference>
<evidence type="ECO:0000313" key="7">
    <source>
        <dbReference type="Proteomes" id="UP000005953"/>
    </source>
</evidence>
<dbReference type="AlphaFoldDB" id="A4BCQ2"/>
<dbReference type="EMBL" id="AAOE01000006">
    <property type="protein sequence ID" value="EAR09984.1"/>
    <property type="molecule type" value="Genomic_DNA"/>
</dbReference>
<dbReference type="InterPro" id="IPR036909">
    <property type="entry name" value="Cyt_c-like_dom_sf"/>
</dbReference>
<dbReference type="PROSITE" id="PS51007">
    <property type="entry name" value="CYTC"/>
    <property type="match status" value="1"/>
</dbReference>
<dbReference type="Pfam" id="PF13442">
    <property type="entry name" value="Cytochrome_CBB3"/>
    <property type="match status" value="1"/>
</dbReference>
<evidence type="ECO:0000256" key="2">
    <source>
        <dbReference type="ARBA" id="ARBA00022723"/>
    </source>
</evidence>
<evidence type="ECO:0000256" key="4">
    <source>
        <dbReference type="PROSITE-ProRule" id="PRU00433"/>
    </source>
</evidence>
<name>A4BCQ2_9GAMM</name>
<keyword evidence="1 4" id="KW-0349">Heme</keyword>
<keyword evidence="7" id="KW-1185">Reference proteome</keyword>
<evidence type="ECO:0000256" key="1">
    <source>
        <dbReference type="ARBA" id="ARBA00022617"/>
    </source>
</evidence>
<dbReference type="STRING" id="314283.MED297_07846"/>
<evidence type="ECO:0000259" key="5">
    <source>
        <dbReference type="PROSITE" id="PS51007"/>
    </source>
</evidence>
<dbReference type="Proteomes" id="UP000005953">
    <property type="component" value="Unassembled WGS sequence"/>
</dbReference>
<protein>
    <submittedName>
        <fullName evidence="6">Cytochrome c, mono-and diheme variants</fullName>
    </submittedName>
</protein>
<dbReference type="SUPFAM" id="SSF46626">
    <property type="entry name" value="Cytochrome c"/>
    <property type="match status" value="1"/>
</dbReference>
<gene>
    <name evidence="6" type="ORF">MED297_07846</name>
</gene>
<comment type="caution">
    <text evidence="6">The sequence shown here is derived from an EMBL/GenBank/DDBJ whole genome shotgun (WGS) entry which is preliminary data.</text>
</comment>
<sequence length="160" mass="17433">MRAILLGLGVLAVTACSDAERAAETAEPAVSPSEISLAANDQTGRWYTEAQVETGRELYGRFCAACHGAEAEATADWKTPDRFGNYPPPPLNGSAHAWHHPLVVLDQVIRDGTGDLGGNMPPWGHALNASQRLEVIAGFQAYWSDETYDIWLQREQASRQ</sequence>
<evidence type="ECO:0000313" key="6">
    <source>
        <dbReference type="EMBL" id="EAR09984.1"/>
    </source>
</evidence>
<evidence type="ECO:0000256" key="3">
    <source>
        <dbReference type="ARBA" id="ARBA00023004"/>
    </source>
</evidence>
<accession>A4BCQ2</accession>
<dbReference type="GO" id="GO:0046872">
    <property type="term" value="F:metal ion binding"/>
    <property type="evidence" value="ECO:0007669"/>
    <property type="project" value="UniProtKB-KW"/>
</dbReference>
<dbReference type="InterPro" id="IPR009056">
    <property type="entry name" value="Cyt_c-like_dom"/>
</dbReference>
<proteinExistence type="predicted"/>
<organism evidence="6 7">
    <name type="scientific">Reinekea blandensis MED297</name>
    <dbReference type="NCBI Taxonomy" id="314283"/>
    <lineage>
        <taxon>Bacteria</taxon>
        <taxon>Pseudomonadati</taxon>
        <taxon>Pseudomonadota</taxon>
        <taxon>Gammaproteobacteria</taxon>
        <taxon>Oceanospirillales</taxon>
        <taxon>Saccharospirillaceae</taxon>
        <taxon>Reinekea</taxon>
    </lineage>
</organism>